<name>A0AAE3UAA8_9BACT</name>
<gene>
    <name evidence="12 17" type="primary">purL</name>
    <name evidence="17" type="synonym">purI</name>
    <name evidence="17" type="ORF">QNI16_19015</name>
</gene>
<feature type="binding site" evidence="12">
    <location>
        <begin position="260"/>
        <end position="271"/>
    </location>
    <ligand>
        <name>ATP</name>
        <dbReference type="ChEBI" id="CHEBI:30616"/>
    </ligand>
</feature>
<comment type="subunit">
    <text evidence="12">Monomer.</text>
</comment>
<dbReference type="SUPFAM" id="SSF52317">
    <property type="entry name" value="Class I glutamine amidotransferase-like"/>
    <property type="match status" value="1"/>
</dbReference>
<evidence type="ECO:0000259" key="16">
    <source>
        <dbReference type="Pfam" id="PF22689"/>
    </source>
</evidence>
<dbReference type="GO" id="GO:0006189">
    <property type="term" value="P:'de novo' IMP biosynthetic process"/>
    <property type="evidence" value="ECO:0007669"/>
    <property type="project" value="UniProtKB-UniRule"/>
</dbReference>
<evidence type="ECO:0000256" key="1">
    <source>
        <dbReference type="ARBA" id="ARBA00004496"/>
    </source>
</evidence>
<dbReference type="Pfam" id="PF18072">
    <property type="entry name" value="FGAR-AT_linker"/>
    <property type="match status" value="1"/>
</dbReference>
<evidence type="ECO:0000256" key="6">
    <source>
        <dbReference type="ARBA" id="ARBA00022723"/>
    </source>
</evidence>
<proteinExistence type="inferred from homology"/>
<reference evidence="17" key="1">
    <citation type="submission" date="2023-05" db="EMBL/GenBank/DDBJ databases">
        <authorList>
            <person name="Zhang X."/>
        </authorList>
    </citation>
    <scope>NUCLEOTIDE SEQUENCE</scope>
    <source>
        <strain evidence="17">YF14B1</strain>
    </source>
</reference>
<dbReference type="PROSITE" id="PS51273">
    <property type="entry name" value="GATASE_TYPE_1"/>
    <property type="match status" value="1"/>
</dbReference>
<dbReference type="InterPro" id="IPR040707">
    <property type="entry name" value="FGAR-AT_N"/>
</dbReference>
<dbReference type="InterPro" id="IPR036604">
    <property type="entry name" value="PurS-like_sf"/>
</dbReference>
<dbReference type="EC" id="6.3.5.3" evidence="12"/>
<organism evidence="17 18">
    <name type="scientific">Xanthocytophaga flava</name>
    <dbReference type="NCBI Taxonomy" id="3048013"/>
    <lineage>
        <taxon>Bacteria</taxon>
        <taxon>Pseudomonadati</taxon>
        <taxon>Bacteroidota</taxon>
        <taxon>Cytophagia</taxon>
        <taxon>Cytophagales</taxon>
        <taxon>Rhodocytophagaceae</taxon>
        <taxon>Xanthocytophaga</taxon>
    </lineage>
</organism>
<evidence type="ECO:0000256" key="4">
    <source>
        <dbReference type="ARBA" id="ARBA00022490"/>
    </source>
</evidence>
<dbReference type="InterPro" id="IPR029062">
    <property type="entry name" value="Class_I_gatase-like"/>
</dbReference>
<evidence type="ECO:0000313" key="18">
    <source>
        <dbReference type="Proteomes" id="UP001241110"/>
    </source>
</evidence>
<dbReference type="GO" id="GO:0004642">
    <property type="term" value="F:phosphoribosylformylglycinamidine synthase activity"/>
    <property type="evidence" value="ECO:0007669"/>
    <property type="project" value="UniProtKB-UniRule"/>
</dbReference>
<dbReference type="InterPro" id="IPR010918">
    <property type="entry name" value="PurM-like_C_dom"/>
</dbReference>
<keyword evidence="10 12" id="KW-0460">Magnesium</keyword>
<dbReference type="Pfam" id="PF02769">
    <property type="entry name" value="AIRS_C"/>
    <property type="match status" value="2"/>
</dbReference>
<feature type="binding site" evidence="12">
    <location>
        <position position="664"/>
    </location>
    <ligand>
        <name>Mg(2+)</name>
        <dbReference type="ChEBI" id="CHEBI:18420"/>
    </ligand>
</feature>
<dbReference type="PANTHER" id="PTHR10099:SF1">
    <property type="entry name" value="PHOSPHORIBOSYLFORMYLGLYCINAMIDINE SYNTHASE"/>
    <property type="match status" value="1"/>
</dbReference>
<evidence type="ECO:0000256" key="3">
    <source>
        <dbReference type="ARBA" id="ARBA00008608"/>
    </source>
</evidence>
<dbReference type="Pfam" id="PF13507">
    <property type="entry name" value="GATase_5"/>
    <property type="match status" value="1"/>
</dbReference>
<dbReference type="EMBL" id="JASJOS010000008">
    <property type="protein sequence ID" value="MDJ1482599.1"/>
    <property type="molecule type" value="Genomic_DNA"/>
</dbReference>
<dbReference type="Gene3D" id="1.10.8.750">
    <property type="entry name" value="Phosphoribosylformylglycinamidine synthase, linker domain"/>
    <property type="match status" value="1"/>
</dbReference>
<evidence type="ECO:0000256" key="9">
    <source>
        <dbReference type="ARBA" id="ARBA00022840"/>
    </source>
</evidence>
<evidence type="ECO:0000259" key="15">
    <source>
        <dbReference type="Pfam" id="PF18076"/>
    </source>
</evidence>
<dbReference type="Gene3D" id="3.40.50.880">
    <property type="match status" value="1"/>
</dbReference>
<feature type="active site" evidence="12">
    <location>
        <position position="1188"/>
    </location>
</feature>
<evidence type="ECO:0000259" key="13">
    <source>
        <dbReference type="Pfam" id="PF02769"/>
    </source>
</evidence>
<dbReference type="InterPro" id="IPR041609">
    <property type="entry name" value="PurL_linker"/>
</dbReference>
<feature type="domain" description="FGAR-AT PurM N-terminal-like" evidence="16">
    <location>
        <begin position="595"/>
        <end position="747"/>
    </location>
</feature>
<feature type="binding site" evidence="12">
    <location>
        <position position="668"/>
    </location>
    <ligand>
        <name>Mg(2+)</name>
        <dbReference type="ChEBI" id="CHEBI:18420"/>
    </ligand>
</feature>
<comment type="catalytic activity">
    <reaction evidence="12">
        <text>N(2)-formyl-N(1)-(5-phospho-beta-D-ribosyl)glycinamide + L-glutamine + ATP + H2O = 2-formamido-N(1)-(5-O-phospho-beta-D-ribosyl)acetamidine + L-glutamate + ADP + phosphate + H(+)</text>
        <dbReference type="Rhea" id="RHEA:17129"/>
        <dbReference type="ChEBI" id="CHEBI:15377"/>
        <dbReference type="ChEBI" id="CHEBI:15378"/>
        <dbReference type="ChEBI" id="CHEBI:29985"/>
        <dbReference type="ChEBI" id="CHEBI:30616"/>
        <dbReference type="ChEBI" id="CHEBI:43474"/>
        <dbReference type="ChEBI" id="CHEBI:58359"/>
        <dbReference type="ChEBI" id="CHEBI:147286"/>
        <dbReference type="ChEBI" id="CHEBI:147287"/>
        <dbReference type="ChEBI" id="CHEBI:456216"/>
        <dbReference type="EC" id="6.3.5.3"/>
    </reaction>
</comment>
<feature type="domain" description="Phosphoribosylformylglycinamidine synthase N-terminal" evidence="15">
    <location>
        <begin position="11"/>
        <end position="81"/>
    </location>
</feature>
<keyword evidence="9 12" id="KW-0067">ATP-binding</keyword>
<feature type="domain" description="Phosphoribosylformylglycinamidine synthase linker" evidence="14">
    <location>
        <begin position="122"/>
        <end position="171"/>
    </location>
</feature>
<feature type="active site" description="Nucleophile" evidence="12">
    <location>
        <position position="1073"/>
    </location>
</feature>
<dbReference type="SMART" id="SM01211">
    <property type="entry name" value="GATase_5"/>
    <property type="match status" value="1"/>
</dbReference>
<dbReference type="RefSeq" id="WP_313981870.1">
    <property type="nucleotide sequence ID" value="NZ_JASJOS010000008.1"/>
</dbReference>
<dbReference type="NCBIfam" id="NF003672">
    <property type="entry name" value="PRK05297.1"/>
    <property type="match status" value="1"/>
</dbReference>
<dbReference type="Gene3D" id="3.90.650.10">
    <property type="entry name" value="PurM-like C-terminal domain"/>
    <property type="match status" value="2"/>
</dbReference>
<keyword evidence="4 12" id="KW-0963">Cytoplasm</keyword>
<evidence type="ECO:0000256" key="10">
    <source>
        <dbReference type="ARBA" id="ARBA00022842"/>
    </source>
</evidence>
<evidence type="ECO:0000256" key="2">
    <source>
        <dbReference type="ARBA" id="ARBA00004920"/>
    </source>
</evidence>
<keyword evidence="7 12" id="KW-0547">Nucleotide-binding</keyword>
<keyword evidence="6 12" id="KW-0479">Metal-binding</keyword>
<accession>A0AAE3UAA8</accession>
<dbReference type="NCBIfam" id="TIGR01735">
    <property type="entry name" value="FGAM_synt"/>
    <property type="match status" value="1"/>
</dbReference>
<dbReference type="AlphaFoldDB" id="A0AAE3UAA8"/>
<protein>
    <recommendedName>
        <fullName evidence="12">Phosphoribosylformylglycinamidine synthase</fullName>
        <shortName evidence="12">FGAM synthase</shortName>
        <shortName evidence="12">FGAMS</shortName>
        <ecNumber evidence="12">6.3.5.3</ecNumber>
    </recommendedName>
    <alternativeName>
        <fullName evidence="12">Formylglycinamide ribonucleotide amidotransferase</fullName>
        <shortName evidence="12">FGAR amidotransferase</shortName>
        <shortName evidence="12">FGAR-AT</shortName>
    </alternativeName>
</protein>
<evidence type="ECO:0000259" key="14">
    <source>
        <dbReference type="Pfam" id="PF18072"/>
    </source>
</evidence>
<dbReference type="SUPFAM" id="SSF82697">
    <property type="entry name" value="PurS-like"/>
    <property type="match status" value="1"/>
</dbReference>
<evidence type="ECO:0000256" key="12">
    <source>
        <dbReference type="HAMAP-Rule" id="MF_00419"/>
    </source>
</evidence>
<dbReference type="InterPro" id="IPR036921">
    <property type="entry name" value="PurM-like_N_sf"/>
</dbReference>
<comment type="caution">
    <text evidence="17">The sequence shown here is derived from an EMBL/GenBank/DDBJ whole genome shotgun (WGS) entry which is preliminary data.</text>
</comment>
<keyword evidence="11 12" id="KW-0315">Glutamine amidotransferase</keyword>
<dbReference type="PANTHER" id="PTHR10099">
    <property type="entry name" value="PHOSPHORIBOSYLFORMYLGLYCINAMIDINE SYNTHASE"/>
    <property type="match status" value="1"/>
</dbReference>
<feature type="active site" evidence="12">
    <location>
        <position position="1186"/>
    </location>
</feature>
<feature type="domain" description="PurM-like C-terminal" evidence="13">
    <location>
        <begin position="780"/>
        <end position="910"/>
    </location>
</feature>
<dbReference type="HAMAP" id="MF_00419">
    <property type="entry name" value="PurL_1"/>
    <property type="match status" value="1"/>
</dbReference>
<evidence type="ECO:0000256" key="5">
    <source>
        <dbReference type="ARBA" id="ARBA00022598"/>
    </source>
</evidence>
<dbReference type="SUPFAM" id="SSF56042">
    <property type="entry name" value="PurM C-terminal domain-like"/>
    <property type="match status" value="2"/>
</dbReference>
<sequence length="1234" mass="136141">MIYFFLSQPATVYTLQVKRQLSATDIQKLEWLFGGASLQQKEALEGFYVGPRAAMVTPWSTNAVEITQNMGLTDIVRIEEFKKVDEDFTDFDPMLSRKYSGLDQQIYTINITPEPVLEITDIAAYNKQEGLSLSEDEVEYLNSLAARLGRPLTDSEVFGFSQVNSEHCRHKIFNGRFIIDGEEKPVSLFKLIRKTSEENPNEIVSAYKDNVAFIKGPVVEQFAPGRSDVPDYYTTSDFESVISLKAETHNFPTTVEPFNGAATGSGGEIRDRLAGGQGSLPLAGTAIYMTALSRLAEDRPWERGVEERKWLYQTPMDILIKASNGATDFGNKFGQPLITGSVLTFEHQEDGRKLGYDKVIMLAGGIGYGKANQAKKHKPNPGDKIVLLGGDNYRIGMGGAAVSSADTGEHGSGIELNAVQRSNPEMQKRVANTIRAMVESDNNTIISIHDHGAGGHLNCLSELVEETGGKIDLNKLPVGDPTLSAKEIIGNESQERMGLVVSEKDIETLQKIADRERSPMYVVGNVTGDHRFTFQSETSGAKPIDLELKDMFGNSPKLVMEDRTVKKTYQPVTYDQSKFSEYLDQVLQLEAVACKDWLTNKVDRCVGGRVAKQQCAGPLQLPLNNCGVMALDFQGKDGIATSVGHSPLSALIDPAAGSRNAIAEALSNILWAPIKSGLKGVSLSANWMWACKNEGEDARLYKAVEACSEFAIKLGINIPTGKDSLSMKQKYKNDEVIAPGTVIISAVGHCDDITQVVEPVLQKNEGAIYYINLSADTYKLGGSSFAQIVNRIGNETPDVVDAAQFKKAFDTIQELIKAELIQAGHDIGSGGLITTLLELCFADRNLGAELDLSSLGEKDLIKLLFSENIGIVFQATEGEEKHIEATLSAANVSYHKIGRVTSLPNLVITVEGAQTVQLNIDYLRDVWFKTSYLLDQKQSGPVKAKERFDNYKNQPLHYTFPSQFDGKKPVIDTTVPRPKAAIIREKGSNSERELANALYLAGFDVKDVHMTDLISGRETLEDIQFIGAVGGFSNSDVLGSAKGWAGAFLYNEKAKMALENFFNRPDTLSVGVCNGCQLFIELGLINKDHAEKPKMLHNKSGKHESIFTSLTIQKNKSVMLSTLEGATLGVWVSHGEGRFQLPYQEDQYRIVAKYAYENYPASPNDSDFNTAMLCDETGRHLVMMPHIERSLFQWHWANYPKGRKDEVSPWMEAFVNAKKWIDVVNAQKVKQEVY</sequence>
<dbReference type="FunFam" id="3.40.50.880:FF:000055">
    <property type="entry name" value="Phosphoribosylformylglycinamidine synthase"/>
    <property type="match status" value="1"/>
</dbReference>
<dbReference type="Proteomes" id="UP001241110">
    <property type="component" value="Unassembled WGS sequence"/>
</dbReference>
<comment type="caution">
    <text evidence="12">Lacks conserved residue(s) required for the propagation of feature annotation.</text>
</comment>
<keyword evidence="5 12" id="KW-0436">Ligase</keyword>
<evidence type="ECO:0000313" key="17">
    <source>
        <dbReference type="EMBL" id="MDJ1482599.1"/>
    </source>
</evidence>
<dbReference type="Pfam" id="PF18076">
    <property type="entry name" value="FGAR-AT_N"/>
    <property type="match status" value="1"/>
</dbReference>
<dbReference type="InterPro" id="IPR036676">
    <property type="entry name" value="PurM-like_C_sf"/>
</dbReference>
<dbReference type="GO" id="GO:0046872">
    <property type="term" value="F:metal ion binding"/>
    <property type="evidence" value="ECO:0007669"/>
    <property type="project" value="UniProtKB-KW"/>
</dbReference>
<dbReference type="FunFam" id="3.90.650.10:FF:000018">
    <property type="entry name" value="Phosphoribosylformylglycinamidine synthase"/>
    <property type="match status" value="1"/>
</dbReference>
<comment type="function">
    <text evidence="12">Phosphoribosylformylglycinamidine synthase involved in the purines biosynthetic pathway. Catalyzes the ATP-dependent conversion of formylglycinamide ribonucleotide (FGAR) and glutamine to yield formylglycinamidine ribonucleotide (FGAM) and glutamate.</text>
</comment>
<evidence type="ECO:0000256" key="7">
    <source>
        <dbReference type="ARBA" id="ARBA00022741"/>
    </source>
</evidence>
<dbReference type="InterPro" id="IPR010073">
    <property type="entry name" value="PurL_large"/>
</dbReference>
<dbReference type="CDD" id="cd02204">
    <property type="entry name" value="PurL_repeat2"/>
    <property type="match status" value="1"/>
</dbReference>
<comment type="subcellular location">
    <subcellularLocation>
        <location evidence="1 12">Cytoplasm</location>
    </subcellularLocation>
</comment>
<evidence type="ECO:0000256" key="11">
    <source>
        <dbReference type="ARBA" id="ARBA00022962"/>
    </source>
</evidence>
<dbReference type="SUPFAM" id="SSF109736">
    <property type="entry name" value="FGAM synthase PurL, linker domain"/>
    <property type="match status" value="1"/>
</dbReference>
<evidence type="ECO:0000256" key="8">
    <source>
        <dbReference type="ARBA" id="ARBA00022755"/>
    </source>
</evidence>
<keyword evidence="8 12" id="KW-0658">Purine biosynthesis</keyword>
<dbReference type="Pfam" id="PF22689">
    <property type="entry name" value="FGAR-AT_PurM_N-like"/>
    <property type="match status" value="1"/>
</dbReference>
<dbReference type="SUPFAM" id="SSF55326">
    <property type="entry name" value="PurM N-terminal domain-like"/>
    <property type="match status" value="2"/>
</dbReference>
<dbReference type="InterPro" id="IPR055181">
    <property type="entry name" value="FGAR-AT_PurM_N-like"/>
</dbReference>
<feature type="binding site" evidence="12">
    <location>
        <position position="826"/>
    </location>
    <ligand>
        <name>Mg(2+)</name>
        <dbReference type="ChEBI" id="CHEBI:18420"/>
    </ligand>
</feature>
<comment type="pathway">
    <text evidence="2 12">Purine metabolism; IMP biosynthesis via de novo pathway; 5-amino-1-(5-phospho-D-ribosyl)imidazole from N(2)-formyl-N(1)-(5-phospho-D-ribosyl)glycinamide: step 1/2.</text>
</comment>
<dbReference type="GO" id="GO:0005737">
    <property type="term" value="C:cytoplasm"/>
    <property type="evidence" value="ECO:0007669"/>
    <property type="project" value="UniProtKB-SubCell"/>
</dbReference>
<comment type="similarity">
    <text evidence="3 12">In the N-terminal section; belongs to the FGAMS family.</text>
</comment>
<dbReference type="GO" id="GO:0005524">
    <property type="term" value="F:ATP binding"/>
    <property type="evidence" value="ECO:0007669"/>
    <property type="project" value="UniProtKB-UniRule"/>
</dbReference>
<dbReference type="Gene3D" id="3.30.1330.10">
    <property type="entry name" value="PurM-like, N-terminal domain"/>
    <property type="match status" value="2"/>
</dbReference>
<feature type="domain" description="PurM-like C-terminal" evidence="13">
    <location>
        <begin position="381"/>
        <end position="534"/>
    </location>
</feature>